<accession>A0A6J7HLY0</accession>
<dbReference type="AlphaFoldDB" id="A0A6J7HLY0"/>
<protein>
    <submittedName>
        <fullName evidence="2">Unannotated protein</fullName>
    </submittedName>
</protein>
<name>A0A6J7HLY0_9ZZZZ</name>
<feature type="compositionally biased region" description="Basic and acidic residues" evidence="1">
    <location>
        <begin position="69"/>
        <end position="84"/>
    </location>
</feature>
<gene>
    <name evidence="2" type="ORF">UFOPK3720_00275</name>
</gene>
<reference evidence="2" key="1">
    <citation type="submission" date="2020-05" db="EMBL/GenBank/DDBJ databases">
        <authorList>
            <person name="Chiriac C."/>
            <person name="Salcher M."/>
            <person name="Ghai R."/>
            <person name="Kavagutti S V."/>
        </authorList>
    </citation>
    <scope>NUCLEOTIDE SEQUENCE</scope>
</reference>
<dbReference type="AntiFam" id="ANF00173">
    <property type="entry name" value="Shadow ORF (opposite ppk)"/>
</dbReference>
<sequence length="155" mass="16850">MGIEEGVHLPALGFGERLPSQQLNACVAEGGEDVVAKCVRMLSLELVRALPDVLEDLARGQPAGSTNRDAGRDPPLEPRDPHHEELVEVAREDGEELRALEAGKVLVLGKLEHSLVESQPRKFTVKESICRQALSLHGTMLPQGGERSPYFRGAD</sequence>
<organism evidence="2">
    <name type="scientific">freshwater metagenome</name>
    <dbReference type="NCBI Taxonomy" id="449393"/>
    <lineage>
        <taxon>unclassified sequences</taxon>
        <taxon>metagenomes</taxon>
        <taxon>ecological metagenomes</taxon>
    </lineage>
</organism>
<dbReference type="EMBL" id="CAFBNB010000031">
    <property type="protein sequence ID" value="CAB4922031.1"/>
    <property type="molecule type" value="Genomic_DNA"/>
</dbReference>
<evidence type="ECO:0000256" key="1">
    <source>
        <dbReference type="SAM" id="MobiDB-lite"/>
    </source>
</evidence>
<evidence type="ECO:0000313" key="2">
    <source>
        <dbReference type="EMBL" id="CAB4922031.1"/>
    </source>
</evidence>
<proteinExistence type="predicted"/>
<feature type="region of interest" description="Disordered" evidence="1">
    <location>
        <begin position="57"/>
        <end position="84"/>
    </location>
</feature>